<evidence type="ECO:0000313" key="2">
    <source>
        <dbReference type="EMBL" id="SZX72644.1"/>
    </source>
</evidence>
<dbReference type="Proteomes" id="UP000256970">
    <property type="component" value="Unassembled WGS sequence"/>
</dbReference>
<organism evidence="2 3">
    <name type="scientific">Tetradesmus obliquus</name>
    <name type="common">Green alga</name>
    <name type="synonym">Acutodesmus obliquus</name>
    <dbReference type="NCBI Taxonomy" id="3088"/>
    <lineage>
        <taxon>Eukaryota</taxon>
        <taxon>Viridiplantae</taxon>
        <taxon>Chlorophyta</taxon>
        <taxon>core chlorophytes</taxon>
        <taxon>Chlorophyceae</taxon>
        <taxon>CS clade</taxon>
        <taxon>Sphaeropleales</taxon>
        <taxon>Scenedesmaceae</taxon>
        <taxon>Tetradesmus</taxon>
    </lineage>
</organism>
<name>A0A383W6J8_TETOB</name>
<dbReference type="AlphaFoldDB" id="A0A383W6J8"/>
<reference evidence="2 3" key="1">
    <citation type="submission" date="2016-10" db="EMBL/GenBank/DDBJ databases">
        <authorList>
            <person name="Cai Z."/>
        </authorList>
    </citation>
    <scope>NUCLEOTIDE SEQUENCE [LARGE SCALE GENOMIC DNA]</scope>
</reference>
<evidence type="ECO:0000256" key="1">
    <source>
        <dbReference type="SAM" id="MobiDB-lite"/>
    </source>
</evidence>
<dbReference type="EMBL" id="FNXT01001145">
    <property type="protein sequence ID" value="SZX72644.1"/>
    <property type="molecule type" value="Genomic_DNA"/>
</dbReference>
<proteinExistence type="predicted"/>
<gene>
    <name evidence="2" type="ORF">BQ4739_LOCUS12797</name>
</gene>
<evidence type="ECO:0000313" key="3">
    <source>
        <dbReference type="Proteomes" id="UP000256970"/>
    </source>
</evidence>
<accession>A0A383W6J8</accession>
<sequence length="283" mass="30488">MLSPAAPAVRSFGSTTSQACSSRSAYVRTTWRRSQLCHVSSRTKPGPTAPAPTPPELSKDEQQSLQAVLTANNLSNVPGQLCAELKERVLSTIKAGLRKEAKDLQELEGCMLLAEQLHYMGTQLVPSAPMPTGVDMWQPIFASSGGFPRLLYIPVPEYFDMHRSLPDATAISFDADTASIDVSSSRAFPDGTLNIVTELGPLTTHFLGSCCWLSPSQFSYCIDSVRLDLGGSSFKFGLGPMKLQNVLSFFLVGRSLACARSQLGGTMLLAANPEAGGKYFEAW</sequence>
<protein>
    <submittedName>
        <fullName evidence="2">Uncharacterized protein</fullName>
    </submittedName>
</protein>
<keyword evidence="3" id="KW-1185">Reference proteome</keyword>
<feature type="region of interest" description="Disordered" evidence="1">
    <location>
        <begin position="38"/>
        <end position="62"/>
    </location>
</feature>